<dbReference type="EMBL" id="OC855434">
    <property type="protein sequence ID" value="CAD7621982.1"/>
    <property type="molecule type" value="Genomic_DNA"/>
</dbReference>
<dbReference type="InterPro" id="IPR000945">
    <property type="entry name" value="DBH-like"/>
</dbReference>
<feature type="signal peptide" evidence="4">
    <location>
        <begin position="1"/>
        <end position="23"/>
    </location>
</feature>
<dbReference type="Pfam" id="PF03351">
    <property type="entry name" value="DOMON"/>
    <property type="match status" value="1"/>
</dbReference>
<dbReference type="AlphaFoldDB" id="A0A7R9PVA4"/>
<evidence type="ECO:0000313" key="6">
    <source>
        <dbReference type="EMBL" id="CAD7621982.1"/>
    </source>
</evidence>
<dbReference type="InterPro" id="IPR000323">
    <property type="entry name" value="Cu2_ascorb_mOase_N"/>
</dbReference>
<dbReference type="PANTHER" id="PTHR10157">
    <property type="entry name" value="DOPAMINE BETA HYDROXYLASE RELATED"/>
    <property type="match status" value="1"/>
</dbReference>
<dbReference type="CDD" id="cd09631">
    <property type="entry name" value="DOMON_DOH"/>
    <property type="match status" value="1"/>
</dbReference>
<dbReference type="Gene3D" id="2.60.120.310">
    <property type="entry name" value="Copper type II, ascorbate-dependent monooxygenase, N-terminal domain"/>
    <property type="match status" value="1"/>
</dbReference>
<keyword evidence="7" id="KW-1185">Reference proteome</keyword>
<dbReference type="SUPFAM" id="SSF49742">
    <property type="entry name" value="PHM/PNGase F"/>
    <property type="match status" value="2"/>
</dbReference>
<dbReference type="PROSITE" id="PS50836">
    <property type="entry name" value="DOMON"/>
    <property type="match status" value="1"/>
</dbReference>
<dbReference type="SMART" id="SM00664">
    <property type="entry name" value="DoH"/>
    <property type="match status" value="1"/>
</dbReference>
<evidence type="ECO:0000256" key="3">
    <source>
        <dbReference type="ARBA" id="ARBA00023180"/>
    </source>
</evidence>
<keyword evidence="2" id="KW-1015">Disulfide bond</keyword>
<dbReference type="Gene3D" id="2.60.120.230">
    <property type="match status" value="1"/>
</dbReference>
<accession>A0A7R9PVA4</accession>
<evidence type="ECO:0000256" key="4">
    <source>
        <dbReference type="SAM" id="SignalP"/>
    </source>
</evidence>
<dbReference type="InterPro" id="IPR028460">
    <property type="entry name" value="Tbh/DBH"/>
</dbReference>
<feature type="chain" id="PRO_5035593122" description="DOMON domain-containing protein" evidence="4">
    <location>
        <begin position="24"/>
        <end position="462"/>
    </location>
</feature>
<dbReference type="Proteomes" id="UP000759131">
    <property type="component" value="Unassembled WGS sequence"/>
</dbReference>
<dbReference type="PRINTS" id="PR00767">
    <property type="entry name" value="DBMONOXGNASE"/>
</dbReference>
<dbReference type="Pfam" id="PF03712">
    <property type="entry name" value="Cu2_monoox_C"/>
    <property type="match status" value="1"/>
</dbReference>
<dbReference type="InterPro" id="IPR014784">
    <property type="entry name" value="Cu2_ascorb_mOase-like_C"/>
</dbReference>
<dbReference type="InterPro" id="IPR024548">
    <property type="entry name" value="Cu2_monoox_C"/>
</dbReference>
<dbReference type="InterPro" id="IPR036939">
    <property type="entry name" value="Cu2_ascorb_mOase_N_sf"/>
</dbReference>
<dbReference type="InterPro" id="IPR005018">
    <property type="entry name" value="DOMON_domain"/>
</dbReference>
<dbReference type="EMBL" id="CAJPIZ010000859">
    <property type="protein sequence ID" value="CAG2102412.1"/>
    <property type="molecule type" value="Genomic_DNA"/>
</dbReference>
<dbReference type="Pfam" id="PF01082">
    <property type="entry name" value="Cu2_monooxygen"/>
    <property type="match status" value="1"/>
</dbReference>
<organism evidence="6">
    <name type="scientific">Medioppia subpectinata</name>
    <dbReference type="NCBI Taxonomy" id="1979941"/>
    <lineage>
        <taxon>Eukaryota</taxon>
        <taxon>Metazoa</taxon>
        <taxon>Ecdysozoa</taxon>
        <taxon>Arthropoda</taxon>
        <taxon>Chelicerata</taxon>
        <taxon>Arachnida</taxon>
        <taxon>Acari</taxon>
        <taxon>Acariformes</taxon>
        <taxon>Sarcoptiformes</taxon>
        <taxon>Oribatida</taxon>
        <taxon>Brachypylina</taxon>
        <taxon>Oppioidea</taxon>
        <taxon>Oppiidae</taxon>
        <taxon>Medioppia</taxon>
    </lineage>
</organism>
<comment type="similarity">
    <text evidence="1">Belongs to the copper type II ascorbate-dependent monooxygenase family.</text>
</comment>
<reference evidence="6" key="1">
    <citation type="submission" date="2020-11" db="EMBL/GenBank/DDBJ databases">
        <authorList>
            <person name="Tran Van P."/>
        </authorList>
    </citation>
    <scope>NUCLEOTIDE SEQUENCE</scope>
</reference>
<dbReference type="InterPro" id="IPR008977">
    <property type="entry name" value="PHM/PNGase_F_dom_sf"/>
</dbReference>
<dbReference type="GO" id="GO:0004500">
    <property type="term" value="F:dopamine beta-monooxygenase activity"/>
    <property type="evidence" value="ECO:0007669"/>
    <property type="project" value="InterPro"/>
</dbReference>
<protein>
    <recommendedName>
        <fullName evidence="5">DOMON domain-containing protein</fullName>
    </recommendedName>
</protein>
<dbReference type="PANTHER" id="PTHR10157:SF23">
    <property type="entry name" value="MOXD1 HOMOLOG 1"/>
    <property type="match status" value="1"/>
</dbReference>
<dbReference type="GO" id="GO:0005507">
    <property type="term" value="F:copper ion binding"/>
    <property type="evidence" value="ECO:0007669"/>
    <property type="project" value="InterPro"/>
</dbReference>
<dbReference type="OrthoDB" id="19261at2759"/>
<dbReference type="InterPro" id="IPR045266">
    <property type="entry name" value="DOH_DOMON"/>
</dbReference>
<evidence type="ECO:0000313" key="7">
    <source>
        <dbReference type="Proteomes" id="UP000759131"/>
    </source>
</evidence>
<sequence length="462" mass="52625">MNKTKYFVLLIISVNINTIDVLSDNNYGKVNNNYTFSESLDDQHKYHMFWTYDQKSVTIRVQTMSDTNNDWFAVGFSPDGLIGGSDMCILWTDTTSHYKLLDIHVDSDGIGLVDTSNDFHLINATKQTNGLSFAFKRAFNTCDPMDYTIEDGTTNIVWSTGSGLLIDKIDFKVIKYNIKQISLTDIPEHISPDMKTAKTYNFLNDKTPVPVLNSSLQCTAHRLPQVHHMKLIVLKDPPFDNQPYLAVDCNDSRLQLWNQISAIAKGSKAFSYPDETGVAIGGRSGAQYILLQTHYINQALTPGLRDSSGLRIHVVSKLRQYDAGLIKIGMDVWAQFADLPVNRSAVDLFAYMTSECSSRALPPHGITIFAQQFHTHQRRTRGWTQHVRHGRELSMVNRDEHCHFQYQYIMHLKRRIHVLPGDALIHTCQLPVTPEIMCSTYLHYYPAVNLKVEINDMHAYIE</sequence>
<evidence type="ECO:0000259" key="5">
    <source>
        <dbReference type="PROSITE" id="PS50836"/>
    </source>
</evidence>
<proteinExistence type="inferred from homology"/>
<evidence type="ECO:0000256" key="2">
    <source>
        <dbReference type="ARBA" id="ARBA00023157"/>
    </source>
</evidence>
<keyword evidence="4" id="KW-0732">Signal</keyword>
<name>A0A7R9PVA4_9ACAR</name>
<evidence type="ECO:0000256" key="1">
    <source>
        <dbReference type="ARBA" id="ARBA00010676"/>
    </source>
</evidence>
<keyword evidence="3" id="KW-0325">Glycoprotein</keyword>
<feature type="domain" description="DOMON" evidence="5">
    <location>
        <begin position="44"/>
        <end position="161"/>
    </location>
</feature>
<gene>
    <name evidence="6" type="ORF">OSB1V03_LOCUS2451</name>
</gene>